<keyword evidence="1" id="KW-1133">Transmembrane helix</keyword>
<reference evidence="2" key="1">
    <citation type="submission" date="2018-01" db="EMBL/GenBank/DDBJ databases">
        <title>An insight into the sialome of Amazonian anophelines.</title>
        <authorList>
            <person name="Ribeiro J.M."/>
            <person name="Scarpassa V."/>
            <person name="Calvo E."/>
        </authorList>
    </citation>
    <scope>NUCLEOTIDE SEQUENCE</scope>
</reference>
<name>A0A2M4DKC2_ANODA</name>
<organism evidence="2">
    <name type="scientific">Anopheles darlingi</name>
    <name type="common">Mosquito</name>
    <dbReference type="NCBI Taxonomy" id="43151"/>
    <lineage>
        <taxon>Eukaryota</taxon>
        <taxon>Metazoa</taxon>
        <taxon>Ecdysozoa</taxon>
        <taxon>Arthropoda</taxon>
        <taxon>Hexapoda</taxon>
        <taxon>Insecta</taxon>
        <taxon>Pterygota</taxon>
        <taxon>Neoptera</taxon>
        <taxon>Endopterygota</taxon>
        <taxon>Diptera</taxon>
        <taxon>Nematocera</taxon>
        <taxon>Culicoidea</taxon>
        <taxon>Culicidae</taxon>
        <taxon>Anophelinae</taxon>
        <taxon>Anopheles</taxon>
    </lineage>
</organism>
<dbReference type="AlphaFoldDB" id="A0A2M4DKC2"/>
<sequence length="70" mass="8212">MAASNRQPSTSAPRVSVLFSVLISFVVLGFPLPLLLHRPHSHPIIHHHYISQFYSYSVWVRVRMYVWLMH</sequence>
<proteinExistence type="predicted"/>
<accession>A0A2M4DKC2</accession>
<keyword evidence="1" id="KW-0812">Transmembrane</keyword>
<keyword evidence="1" id="KW-0472">Membrane</keyword>
<dbReference type="EMBL" id="GGFL01013813">
    <property type="protein sequence ID" value="MBW77991.1"/>
    <property type="molecule type" value="Transcribed_RNA"/>
</dbReference>
<feature type="transmembrane region" description="Helical" evidence="1">
    <location>
        <begin position="15"/>
        <end position="36"/>
    </location>
</feature>
<protein>
    <submittedName>
        <fullName evidence="2">Uncharacterized protein</fullName>
    </submittedName>
</protein>
<evidence type="ECO:0000256" key="1">
    <source>
        <dbReference type="SAM" id="Phobius"/>
    </source>
</evidence>
<evidence type="ECO:0000313" key="2">
    <source>
        <dbReference type="EMBL" id="MBW77991.1"/>
    </source>
</evidence>